<dbReference type="GO" id="GO:0000272">
    <property type="term" value="P:polysaccharide catabolic process"/>
    <property type="evidence" value="ECO:0007669"/>
    <property type="project" value="UniProtKB-KW"/>
</dbReference>
<dbReference type="InterPro" id="IPR011042">
    <property type="entry name" value="6-blade_b-propeller_TolB-like"/>
</dbReference>
<feature type="domain" description="Fibronectin type-III" evidence="5">
    <location>
        <begin position="412"/>
        <end position="499"/>
    </location>
</feature>
<reference evidence="6 7" key="1">
    <citation type="submission" date="2019-04" db="EMBL/GenBank/DDBJ databases">
        <title>Herbidospora sp. NEAU-GS14.nov., a novel actinomycete isolated from soil.</title>
        <authorList>
            <person name="Han L."/>
        </authorList>
    </citation>
    <scope>NUCLEOTIDE SEQUENCE [LARGE SCALE GENOMIC DNA]</scope>
    <source>
        <strain evidence="6 7">NEAU-GS14</strain>
    </source>
</reference>
<evidence type="ECO:0000256" key="1">
    <source>
        <dbReference type="ARBA" id="ARBA00023295"/>
    </source>
</evidence>
<evidence type="ECO:0000313" key="7">
    <source>
        <dbReference type="Proteomes" id="UP000308705"/>
    </source>
</evidence>
<name>A0A4U3MKC8_9ACTN</name>
<evidence type="ECO:0000256" key="3">
    <source>
        <dbReference type="SAM" id="MobiDB-lite"/>
    </source>
</evidence>
<dbReference type="Gene3D" id="2.60.40.10">
    <property type="entry name" value="Immunoglobulins"/>
    <property type="match status" value="2"/>
</dbReference>
<dbReference type="PROSITE" id="PS50853">
    <property type="entry name" value="FN3"/>
    <property type="match status" value="1"/>
</dbReference>
<keyword evidence="2" id="KW-0624">Polysaccharide degradation</keyword>
<keyword evidence="2" id="KW-0119">Carbohydrate metabolism</keyword>
<dbReference type="InterPro" id="IPR011044">
    <property type="entry name" value="Quino_amine_DH_bsu"/>
</dbReference>
<dbReference type="EMBL" id="SZQA01000011">
    <property type="protein sequence ID" value="TKK88366.1"/>
    <property type="molecule type" value="Genomic_DNA"/>
</dbReference>
<protein>
    <recommendedName>
        <fullName evidence="5">Fibronectin type-III domain-containing protein</fullName>
    </recommendedName>
</protein>
<accession>A0A4U3MKC8</accession>
<feature type="region of interest" description="Disordered" evidence="3">
    <location>
        <begin position="389"/>
        <end position="411"/>
    </location>
</feature>
<evidence type="ECO:0000256" key="2">
    <source>
        <dbReference type="ARBA" id="ARBA00023326"/>
    </source>
</evidence>
<dbReference type="Proteomes" id="UP000308705">
    <property type="component" value="Unassembled WGS sequence"/>
</dbReference>
<dbReference type="GO" id="GO:0016798">
    <property type="term" value="F:hydrolase activity, acting on glycosyl bonds"/>
    <property type="evidence" value="ECO:0007669"/>
    <property type="project" value="UniProtKB-KW"/>
</dbReference>
<organism evidence="6 7">
    <name type="scientific">Herbidospora galbida</name>
    <dbReference type="NCBI Taxonomy" id="2575442"/>
    <lineage>
        <taxon>Bacteria</taxon>
        <taxon>Bacillati</taxon>
        <taxon>Actinomycetota</taxon>
        <taxon>Actinomycetes</taxon>
        <taxon>Streptosporangiales</taxon>
        <taxon>Streptosporangiaceae</taxon>
        <taxon>Herbidospora</taxon>
    </lineage>
</organism>
<sequence length="2068" mass="214495">MRRPLRSVAIAATVALSLLAETAVVPSAGLAAAAADPLPRAYQVDALDEVPDLQFYAGPLALSADGNTALHLSTNDVLVASPTGEVVGLGLDGQPLSQVVDAAISADGRKVAFVARGADAAELGLPPEADPGTREAIFVRDRLLDATTWVPVPDADAGLRLGDLAMSEDGARLAVGLRTPPGVLLATLSDAAPAVRVVGLAGSQTRGTALSGDGKVLAVHVRRDDEPVLLRFDAASGERLPGERPLTSAQAAAWSPHLDRAGRRTAFSGLGEGVVVADLAGGADVTLDASATAPYASGDLPFDVGDLPTAARLSADGGTVAFLRSGALWTQAAQAGRAPVLASPGLDGRIADSLPGETVLFPDAVHSFDIDATGSALAFLSASSAFVAPRTDEPQPSRLYKAVPSDTPPPAWPEDAELTATPGTTSVAASWPAAGATAATYDVSVDGARVTTVTTTQTVLSDLTPGATVEIAVVARDSAGRASAPLTRSVTLREDLPPGEAPLSALAGPGARVRLQWERTDATGYRVLRDGVKLADVGADVTSYEDTKVAADTGYTYTVAALRAGGEAPYTRAAQVRVDKLAVTEAAASLPRVGGWVALGREATFALVGAAGFTGTADLVVRTAADPARKVTVALPETAAGRYQGGWTPPEGTVEVVSATLRLADGVGTAIERPVAGLPAQVSGLVKVAATVPGGDGDGMRLQVWSESADTGSVTTFTESGTVAVPVVPAADHKVTTRRSDGLDGTTPRTVAVASGQVVDVAVAPHAAASLMVTVGWPDVLVVLDTRTGPRSGRTGADGRVGFGTLDAATEVTVKAKLSAQLRATRGLAAVPDRSLTLEPGGNALSLTPEALPKVTVRGTTEDAEGRALRGMVTVRQMIDGYGLSQRVEAAADGTWSAEVFGGTPTVAVATHAGRVSPEAEVDPDGPVRLVFPLLTNAVVRPKLTTITLEGQRVEQRLDPVSAGYYQPYITAGGRRIFAVSPETPLDLPVGSKVTFCADGGAVGLTRACAETVTGDSPDVPLSVEIRERGRVVGRVLDPSGAPRTGRGCALLENAAEPVRAYFSGSALKISAAVPGTYVLTVTACGTNDTPLSVRRQVTINEGRVLDVGDLRLSPAAGLLEGSGSGFRAVRQHVPEGETAHLRGQIEFTDRTKAGSARLEFPPGVTVPENGVLRDGRPVEFSRVDGAVVIPLPAAPTRTLDVYARTSGTARFTLSVTSGETTELLGSAQVQVDTITLEVPESSRTGRFTATGEAPAGADVVVRDGDKVIATAEADEGGRWQAAIDLGTAGHDVSRHVLRAGAQTATVVVDPHASVVEEVTMSQEGTTRVFHPVDGVANFPWIHYPYREITIRARFTGPVAQPRARLGTLDLALAPVLGEDHVYAAKILPKATEVGDLSITYAPVQDRPLLPVPPAPVSTALFDPADAAVEDPVTTGDTVSQRFTVPVPRLGPDAQLRYRLTVQPLPGYRPDAAGEAAVRASGVKVYQAETTDEGASAIVDLATLAARTKGTELGKALSAAGFLTGPARFGFEILFVSVSTGDNMYSLAEAPGKYDEINRMLEMAAQCRDGAQGEIYKNAAERLKRRAIQLDVYQVTSTGGTMVFAPATFGLSMGLWAVTWAIGKGLEIPLMNDIDALRRQMNSDETCDWPPSARPWTRVSRPKAVIGYRFDPSGFVYEGLTDRRISGVTATLLHAPTEDGPWQPWDAAVYGDLNPQITNAEGRYGWDVPEGWWKVIYTKDGYLPAESRVLKVLPPHTDVDVSMLRADLAAVSQVQADATGLTVTFTQPVRSAQALSGALRVTTSDGRPVGGQWSTASPSDDRLALAFRFTGENRSGEVTVTVDPLLQDHGGRALAAGVERRLPVEWAGPDSAAPQVSVTGVTDGAVYRVRAVPAAGCATVDQGSGVATPATLTLTGPTGVGAVTATCAGAVDRAGNAAPPVSATYTVAYVFTGFAAPVRNDVVNTAKAGQGIAIKWWLTDAFGAPVNDLRTADLTVTPLNCQTGLPTGGEPVPAEGAEPLQILGAGAYQVMWRTPRSYLDTCLTLHLDIGEGGMTHTARFRFTRSDAL</sequence>
<dbReference type="InterPro" id="IPR013783">
    <property type="entry name" value="Ig-like_fold"/>
</dbReference>
<keyword evidence="1" id="KW-0326">Glycosidase</keyword>
<feature type="signal peptide" evidence="4">
    <location>
        <begin position="1"/>
        <end position="20"/>
    </location>
</feature>
<dbReference type="RefSeq" id="WP_137247452.1">
    <property type="nucleotide sequence ID" value="NZ_SZQA01000011.1"/>
</dbReference>
<evidence type="ECO:0000313" key="6">
    <source>
        <dbReference type="EMBL" id="TKK88366.1"/>
    </source>
</evidence>
<dbReference type="SMART" id="SM00060">
    <property type="entry name" value="FN3"/>
    <property type="match status" value="2"/>
</dbReference>
<keyword evidence="4" id="KW-0732">Signal</keyword>
<dbReference type="OrthoDB" id="5718261at2"/>
<dbReference type="Gene3D" id="2.120.10.30">
    <property type="entry name" value="TolB, C-terminal domain"/>
    <property type="match status" value="1"/>
</dbReference>
<keyword evidence="1" id="KW-0378">Hydrolase</keyword>
<dbReference type="InterPro" id="IPR036116">
    <property type="entry name" value="FN3_sf"/>
</dbReference>
<dbReference type="InterPro" id="IPR003961">
    <property type="entry name" value="FN3_dom"/>
</dbReference>
<comment type="caution">
    <text evidence="6">The sequence shown here is derived from an EMBL/GenBank/DDBJ whole genome shotgun (WGS) entry which is preliminary data.</text>
</comment>
<feature type="chain" id="PRO_5038795268" description="Fibronectin type-III domain-containing protein" evidence="4">
    <location>
        <begin position="21"/>
        <end position="2068"/>
    </location>
</feature>
<proteinExistence type="predicted"/>
<dbReference type="SUPFAM" id="SSF49265">
    <property type="entry name" value="Fibronectin type III"/>
    <property type="match status" value="1"/>
</dbReference>
<dbReference type="NCBIfam" id="NF038114">
    <property type="entry name" value="rightmost"/>
    <property type="match status" value="1"/>
</dbReference>
<evidence type="ECO:0000256" key="4">
    <source>
        <dbReference type="SAM" id="SignalP"/>
    </source>
</evidence>
<dbReference type="SUPFAM" id="SSF50969">
    <property type="entry name" value="YVTN repeat-like/Quinoprotein amine dehydrogenase"/>
    <property type="match status" value="1"/>
</dbReference>
<gene>
    <name evidence="6" type="ORF">FDA94_13770</name>
</gene>
<evidence type="ECO:0000259" key="5">
    <source>
        <dbReference type="PROSITE" id="PS50853"/>
    </source>
</evidence>
<keyword evidence="7" id="KW-1185">Reference proteome</keyword>